<dbReference type="RefSeq" id="WP_185038653.1">
    <property type="nucleotide sequence ID" value="NZ_BAABFG010000005.1"/>
</dbReference>
<dbReference type="EMBL" id="JACHNB010000001">
    <property type="protein sequence ID" value="MBB4738366.1"/>
    <property type="molecule type" value="Genomic_DNA"/>
</dbReference>
<sequence>MATSATVLIGDHERRLDLSTKAGRLLAGSAAVVHAQATGHAQIVNLG</sequence>
<gene>
    <name evidence="1" type="ORF">BJY16_001825</name>
</gene>
<keyword evidence="2" id="KW-1185">Reference proteome</keyword>
<name>A0A7W7GU68_9ACTN</name>
<accession>A0A7W7GU68</accession>
<comment type="caution">
    <text evidence="1">The sequence shown here is derived from an EMBL/GenBank/DDBJ whole genome shotgun (WGS) entry which is preliminary data.</text>
</comment>
<evidence type="ECO:0000313" key="1">
    <source>
        <dbReference type="EMBL" id="MBB4738366.1"/>
    </source>
</evidence>
<proteinExistence type="predicted"/>
<dbReference type="Proteomes" id="UP000546162">
    <property type="component" value="Unassembled WGS sequence"/>
</dbReference>
<dbReference type="AlphaFoldDB" id="A0A7W7GU68"/>
<reference evidence="1 2" key="1">
    <citation type="submission" date="2020-08" db="EMBL/GenBank/DDBJ databases">
        <title>Sequencing the genomes of 1000 actinobacteria strains.</title>
        <authorList>
            <person name="Klenk H.-P."/>
        </authorList>
    </citation>
    <scope>NUCLEOTIDE SEQUENCE [LARGE SCALE GENOMIC DNA]</scope>
    <source>
        <strain evidence="1 2">DSM 45809</strain>
    </source>
</reference>
<protein>
    <submittedName>
        <fullName evidence="1">Uncharacterized protein</fullName>
    </submittedName>
</protein>
<organism evidence="1 2">
    <name type="scientific">Actinoplanes octamycinicus</name>
    <dbReference type="NCBI Taxonomy" id="135948"/>
    <lineage>
        <taxon>Bacteria</taxon>
        <taxon>Bacillati</taxon>
        <taxon>Actinomycetota</taxon>
        <taxon>Actinomycetes</taxon>
        <taxon>Micromonosporales</taxon>
        <taxon>Micromonosporaceae</taxon>
        <taxon>Actinoplanes</taxon>
    </lineage>
</organism>
<evidence type="ECO:0000313" key="2">
    <source>
        <dbReference type="Proteomes" id="UP000546162"/>
    </source>
</evidence>